<dbReference type="OrthoDB" id="4142992at2759"/>
<dbReference type="RefSeq" id="XP_016235807.1">
    <property type="nucleotide sequence ID" value="XM_016379980.1"/>
</dbReference>
<dbReference type="EMBL" id="KN847495">
    <property type="protein sequence ID" value="KIW15591.1"/>
    <property type="molecule type" value="Genomic_DNA"/>
</dbReference>
<dbReference type="AlphaFoldDB" id="A0A0D1YKR6"/>
<protein>
    <submittedName>
        <fullName evidence="1">Uncharacterized protein</fullName>
    </submittedName>
</protein>
<dbReference type="HOGENOM" id="CLU_120071_0_0_1"/>
<proteinExistence type="predicted"/>
<reference evidence="1 2" key="1">
    <citation type="submission" date="2015-01" db="EMBL/GenBank/DDBJ databases">
        <title>The Genome Sequence of Exophiala spinifera CBS89968.</title>
        <authorList>
            <consortium name="The Broad Institute Genomics Platform"/>
            <person name="Cuomo C."/>
            <person name="de Hoog S."/>
            <person name="Gorbushina A."/>
            <person name="Stielow B."/>
            <person name="Teixiera M."/>
            <person name="Abouelleil A."/>
            <person name="Chapman S.B."/>
            <person name="Priest M."/>
            <person name="Young S.K."/>
            <person name="Wortman J."/>
            <person name="Nusbaum C."/>
            <person name="Birren B."/>
        </authorList>
    </citation>
    <scope>NUCLEOTIDE SEQUENCE [LARGE SCALE GENOMIC DNA]</scope>
    <source>
        <strain evidence="1 2">CBS 89968</strain>
    </source>
</reference>
<gene>
    <name evidence="1" type="ORF">PV08_05639</name>
</gene>
<accession>A0A0D1YKR6</accession>
<dbReference type="GeneID" id="27332722"/>
<dbReference type="VEuPathDB" id="FungiDB:PV08_05639"/>
<evidence type="ECO:0000313" key="2">
    <source>
        <dbReference type="Proteomes" id="UP000053328"/>
    </source>
</evidence>
<dbReference type="Proteomes" id="UP000053328">
    <property type="component" value="Unassembled WGS sequence"/>
</dbReference>
<name>A0A0D1YKR6_9EURO</name>
<keyword evidence="2" id="KW-1185">Reference proteome</keyword>
<organism evidence="1 2">
    <name type="scientific">Exophiala spinifera</name>
    <dbReference type="NCBI Taxonomy" id="91928"/>
    <lineage>
        <taxon>Eukaryota</taxon>
        <taxon>Fungi</taxon>
        <taxon>Dikarya</taxon>
        <taxon>Ascomycota</taxon>
        <taxon>Pezizomycotina</taxon>
        <taxon>Eurotiomycetes</taxon>
        <taxon>Chaetothyriomycetidae</taxon>
        <taxon>Chaetothyriales</taxon>
        <taxon>Herpotrichiellaceae</taxon>
        <taxon>Exophiala</taxon>
    </lineage>
</organism>
<evidence type="ECO:0000313" key="1">
    <source>
        <dbReference type="EMBL" id="KIW15591.1"/>
    </source>
</evidence>
<sequence>MCTAELIKSRTCHHKWVTIVKECNKGAGFEAGHLHRFEPARPGLFRSRYISAAAHTCPECDKKADYNPSTTRIIVNNAKDRGTLGNGYTLTDGYGNPLPGHYSGGGYGGQGYTSCGMARMSKRPSADHGCGCNVM</sequence>